<dbReference type="PROSITE" id="PS51096">
    <property type="entry name" value="PTS_EIIA_TYPE_4"/>
    <property type="match status" value="1"/>
</dbReference>
<keyword evidence="1" id="KW-0808">Transferase</keyword>
<proteinExistence type="predicted"/>
<dbReference type="InterPro" id="IPR036662">
    <property type="entry name" value="PTS_EIIA_man-typ_sf"/>
</dbReference>
<evidence type="ECO:0000256" key="1">
    <source>
        <dbReference type="ARBA" id="ARBA00022679"/>
    </source>
</evidence>
<name>A0A4R5NFW6_9LACO</name>
<dbReference type="RefSeq" id="WP_010019034.1">
    <property type="nucleotide sequence ID" value="NZ_PUFN01000012.1"/>
</dbReference>
<dbReference type="Proteomes" id="UP000295257">
    <property type="component" value="Unassembled WGS sequence"/>
</dbReference>
<gene>
    <name evidence="3" type="ORF">C5L30_000397</name>
</gene>
<dbReference type="InterPro" id="IPR051471">
    <property type="entry name" value="Bacterial_PTS_sugar_comp"/>
</dbReference>
<dbReference type="PANTHER" id="PTHR33799:SF1">
    <property type="entry name" value="PTS SYSTEM MANNOSE-SPECIFIC EIIAB COMPONENT-RELATED"/>
    <property type="match status" value="1"/>
</dbReference>
<protein>
    <recommendedName>
        <fullName evidence="2">PTS EIIA type-4 domain-containing protein</fullName>
    </recommendedName>
</protein>
<accession>A0A4R5NFW6</accession>
<dbReference type="InterPro" id="IPR004701">
    <property type="entry name" value="PTS_EIIA_man-typ"/>
</dbReference>
<reference evidence="3 4" key="1">
    <citation type="journal article" date="2019" name="Appl. Microbiol. Biotechnol.">
        <title>Uncovering carbohydrate metabolism through a genotype-phenotype association study of 56 lactic acid bacteria genomes.</title>
        <authorList>
            <person name="Buron-Moles G."/>
            <person name="Chailyan A."/>
            <person name="Dolejs I."/>
            <person name="Forster J."/>
            <person name="Miks M.H."/>
        </authorList>
    </citation>
    <scope>NUCLEOTIDE SEQUENCE [LARGE SCALE GENOMIC DNA]</scope>
    <source>
        <strain evidence="3 4">ATCC 29644</strain>
    </source>
</reference>
<dbReference type="GO" id="GO:0016020">
    <property type="term" value="C:membrane"/>
    <property type="evidence" value="ECO:0007669"/>
    <property type="project" value="InterPro"/>
</dbReference>
<feature type="domain" description="PTS EIIA type-4" evidence="2">
    <location>
        <begin position="1"/>
        <end position="136"/>
    </location>
</feature>
<dbReference type="PANTHER" id="PTHR33799">
    <property type="entry name" value="PTS PERMEASE-RELATED-RELATED"/>
    <property type="match status" value="1"/>
</dbReference>
<dbReference type="OrthoDB" id="6578004at2"/>
<dbReference type="Pfam" id="PF03610">
    <property type="entry name" value="EIIA-man"/>
    <property type="match status" value="1"/>
</dbReference>
<dbReference type="GO" id="GO:0016740">
    <property type="term" value="F:transferase activity"/>
    <property type="evidence" value="ECO:0007669"/>
    <property type="project" value="UniProtKB-KW"/>
</dbReference>
<organism evidence="3 4">
    <name type="scientific">Companilactobacillus farciminis</name>
    <dbReference type="NCBI Taxonomy" id="1612"/>
    <lineage>
        <taxon>Bacteria</taxon>
        <taxon>Bacillati</taxon>
        <taxon>Bacillota</taxon>
        <taxon>Bacilli</taxon>
        <taxon>Lactobacillales</taxon>
        <taxon>Lactobacillaceae</taxon>
        <taxon>Companilactobacillus</taxon>
    </lineage>
</organism>
<evidence type="ECO:0000313" key="3">
    <source>
        <dbReference type="EMBL" id="TDG73010.1"/>
    </source>
</evidence>
<dbReference type="EMBL" id="PUFN01000012">
    <property type="protein sequence ID" value="TDG73010.1"/>
    <property type="molecule type" value="Genomic_DNA"/>
</dbReference>
<evidence type="ECO:0000313" key="4">
    <source>
        <dbReference type="Proteomes" id="UP000295257"/>
    </source>
</evidence>
<dbReference type="SUPFAM" id="SSF53062">
    <property type="entry name" value="PTS system fructose IIA component-like"/>
    <property type="match status" value="1"/>
</dbReference>
<dbReference type="GO" id="GO:0009401">
    <property type="term" value="P:phosphoenolpyruvate-dependent sugar phosphotransferase system"/>
    <property type="evidence" value="ECO:0007669"/>
    <property type="project" value="InterPro"/>
</dbReference>
<dbReference type="Gene3D" id="3.40.50.510">
    <property type="entry name" value="Phosphotransferase system, mannose-type IIA component"/>
    <property type="match status" value="1"/>
</dbReference>
<dbReference type="AlphaFoldDB" id="A0A4R5NFW6"/>
<sequence>MNKILIATHGHLASGLQSSLDILTGLGSKITVIDAYVDDHNYIFDIQKFIDDLNGEKGIIFTDLIGGSVNQKVILELNNKKNIYLISGVNLPVVLSVLLETRPINEDVLDDIVQSSQVEVVNLKDNVVKETEEDFLA</sequence>
<comment type="caution">
    <text evidence="3">The sequence shown here is derived from an EMBL/GenBank/DDBJ whole genome shotgun (WGS) entry which is preliminary data.</text>
</comment>
<evidence type="ECO:0000259" key="2">
    <source>
        <dbReference type="PROSITE" id="PS51096"/>
    </source>
</evidence>
<keyword evidence="4" id="KW-1185">Reference proteome</keyword>